<name>A0A975CN97_9FLAO</name>
<keyword evidence="2 4" id="KW-0479">Metal-binding</keyword>
<evidence type="ECO:0000256" key="3">
    <source>
        <dbReference type="ARBA" id="ARBA00023004"/>
    </source>
</evidence>
<dbReference type="PROSITE" id="PS51007">
    <property type="entry name" value="CYTC"/>
    <property type="match status" value="1"/>
</dbReference>
<keyword evidence="1 4" id="KW-0349">Heme</keyword>
<dbReference type="GO" id="GO:0020037">
    <property type="term" value="F:heme binding"/>
    <property type="evidence" value="ECO:0007669"/>
    <property type="project" value="InterPro"/>
</dbReference>
<dbReference type="Gene3D" id="1.10.760.10">
    <property type="entry name" value="Cytochrome c-like domain"/>
    <property type="match status" value="1"/>
</dbReference>
<dbReference type="Proteomes" id="UP000663920">
    <property type="component" value="Chromosome"/>
</dbReference>
<dbReference type="RefSeq" id="WP_208078653.1">
    <property type="nucleotide sequence ID" value="NZ_CP071869.1"/>
</dbReference>
<dbReference type="KEGG" id="pcea:J3359_00150"/>
<dbReference type="GO" id="GO:0046872">
    <property type="term" value="F:metal ion binding"/>
    <property type="evidence" value="ECO:0007669"/>
    <property type="project" value="UniProtKB-KW"/>
</dbReference>
<gene>
    <name evidence="6" type="ORF">J3359_00150</name>
</gene>
<evidence type="ECO:0000256" key="1">
    <source>
        <dbReference type="ARBA" id="ARBA00022617"/>
    </source>
</evidence>
<accession>A0A975CN97</accession>
<dbReference type="PANTHER" id="PTHR35008">
    <property type="entry name" value="BLL4482 PROTEIN-RELATED"/>
    <property type="match status" value="1"/>
</dbReference>
<dbReference type="SUPFAM" id="SSF46626">
    <property type="entry name" value="Cytochrome c"/>
    <property type="match status" value="1"/>
</dbReference>
<keyword evidence="7" id="KW-1185">Reference proteome</keyword>
<dbReference type="InterPro" id="IPR051459">
    <property type="entry name" value="Cytochrome_c-type_DH"/>
</dbReference>
<dbReference type="InterPro" id="IPR036909">
    <property type="entry name" value="Cyt_c-like_dom_sf"/>
</dbReference>
<evidence type="ECO:0000313" key="7">
    <source>
        <dbReference type="Proteomes" id="UP000663920"/>
    </source>
</evidence>
<dbReference type="InterPro" id="IPR009056">
    <property type="entry name" value="Cyt_c-like_dom"/>
</dbReference>
<dbReference type="Pfam" id="PF00034">
    <property type="entry name" value="Cytochrom_C"/>
    <property type="match status" value="1"/>
</dbReference>
<dbReference type="AlphaFoldDB" id="A0A975CN97"/>
<evidence type="ECO:0000313" key="6">
    <source>
        <dbReference type="EMBL" id="QTE22728.1"/>
    </source>
</evidence>
<protein>
    <submittedName>
        <fullName evidence="6">Cytochrome c</fullName>
    </submittedName>
</protein>
<evidence type="ECO:0000256" key="2">
    <source>
        <dbReference type="ARBA" id="ARBA00022723"/>
    </source>
</evidence>
<proteinExistence type="predicted"/>
<feature type="domain" description="Cytochrome c" evidence="5">
    <location>
        <begin position="35"/>
        <end position="123"/>
    </location>
</feature>
<reference evidence="6 7" key="1">
    <citation type="submission" date="2021-03" db="EMBL/GenBank/DDBJ databases">
        <title>Complete genome of Polaribacter_sp.SM13.</title>
        <authorList>
            <person name="Jeong S.W."/>
            <person name="Bae J.W."/>
        </authorList>
    </citation>
    <scope>NUCLEOTIDE SEQUENCE [LARGE SCALE GENOMIC DNA]</scope>
    <source>
        <strain evidence="6 7">SM13</strain>
    </source>
</reference>
<evidence type="ECO:0000256" key="4">
    <source>
        <dbReference type="PROSITE-ProRule" id="PRU00433"/>
    </source>
</evidence>
<dbReference type="PANTHER" id="PTHR35008:SF8">
    <property type="entry name" value="ALCOHOL DEHYDROGENASE CYTOCHROME C SUBUNIT"/>
    <property type="match status" value="1"/>
</dbReference>
<sequence length="142" mass="16270">MKKVGIVIIFNFLIFSFQTKNDFYSAVDQDLKFAESIKRGKEIYEDMCVSCHSTNGEGKRKVYPPLAKSDYLIEKREASIRAIKFGLRGKITVNGIQYKRRMARLGLDNGEVADVMNYITNSWGNKNDKMITIKEVESVSKK</sequence>
<dbReference type="GO" id="GO:0009055">
    <property type="term" value="F:electron transfer activity"/>
    <property type="evidence" value="ECO:0007669"/>
    <property type="project" value="InterPro"/>
</dbReference>
<keyword evidence="3 4" id="KW-0408">Iron</keyword>
<dbReference type="EMBL" id="CP071869">
    <property type="protein sequence ID" value="QTE22728.1"/>
    <property type="molecule type" value="Genomic_DNA"/>
</dbReference>
<evidence type="ECO:0000259" key="5">
    <source>
        <dbReference type="PROSITE" id="PS51007"/>
    </source>
</evidence>
<organism evidence="6 7">
    <name type="scientific">Polaribacter cellanae</name>
    <dbReference type="NCBI Taxonomy" id="2818493"/>
    <lineage>
        <taxon>Bacteria</taxon>
        <taxon>Pseudomonadati</taxon>
        <taxon>Bacteroidota</taxon>
        <taxon>Flavobacteriia</taxon>
        <taxon>Flavobacteriales</taxon>
        <taxon>Flavobacteriaceae</taxon>
    </lineage>
</organism>